<proteinExistence type="predicted"/>
<keyword evidence="2" id="KW-1185">Reference proteome</keyword>
<dbReference type="PANTHER" id="PTHR45749">
    <property type="match status" value="1"/>
</dbReference>
<evidence type="ECO:0000313" key="2">
    <source>
        <dbReference type="Proteomes" id="UP000007819"/>
    </source>
</evidence>
<evidence type="ECO:0008006" key="3">
    <source>
        <dbReference type="Google" id="ProtNLM"/>
    </source>
</evidence>
<organism evidence="1 2">
    <name type="scientific">Acyrthosiphon pisum</name>
    <name type="common">Pea aphid</name>
    <dbReference type="NCBI Taxonomy" id="7029"/>
    <lineage>
        <taxon>Eukaryota</taxon>
        <taxon>Metazoa</taxon>
        <taxon>Ecdysozoa</taxon>
        <taxon>Arthropoda</taxon>
        <taxon>Hexapoda</taxon>
        <taxon>Insecta</taxon>
        <taxon>Pterygota</taxon>
        <taxon>Neoptera</taxon>
        <taxon>Paraneoptera</taxon>
        <taxon>Hemiptera</taxon>
        <taxon>Sternorrhyncha</taxon>
        <taxon>Aphidomorpha</taxon>
        <taxon>Aphidoidea</taxon>
        <taxon>Aphididae</taxon>
        <taxon>Macrosiphini</taxon>
        <taxon>Acyrthosiphon</taxon>
    </lineage>
</organism>
<dbReference type="AlphaFoldDB" id="A0A8R2JWY1"/>
<dbReference type="RefSeq" id="XP_029348110.1">
    <property type="nucleotide sequence ID" value="XM_029492250.1"/>
</dbReference>
<dbReference type="PANTHER" id="PTHR45749:SF23">
    <property type="entry name" value="ZINC FINGER MYM-TYPE PROTEIN 1-LIKE"/>
    <property type="match status" value="1"/>
</dbReference>
<reference evidence="1" key="2">
    <citation type="submission" date="2022-06" db="UniProtKB">
        <authorList>
            <consortium name="EnsemblMetazoa"/>
        </authorList>
    </citation>
    <scope>IDENTIFICATION</scope>
</reference>
<name>A0A8R2JWY1_ACYPI</name>
<dbReference type="EnsemblMetazoa" id="XM_029492250.1">
    <property type="protein sequence ID" value="XP_029348110.1"/>
    <property type="gene ID" value="LOC100166433"/>
</dbReference>
<sequence length="499" mass="57027">MSGCKKYLSGAQKRKKKKEDLLMTSAVKCNKINRFFSLTNESDDKLVSNVIKIDHSISKENINNETNIDCIVDGTVDGIVDGILDDTIDINNHYNIPEEVNAISIASVKDTTNIGTIHHADIYDNSFDELTVKDPYFWPNHKRHLTPAMFERTLPNGQICDRLWLLYSPSQGSVFCFMCKLFSKNRENSFVKNGEANTTWLLRENSLNSVNQQICKQISTETQYWIDVLKRVVAVIKYLSSRGLPFRGDNEVFGVKNNGNYLGLLELISEFDPFLKTHIELHDQMAIVLRYCTSHNVQERLLELKPIDSHKGESIFKLLEDFLKNSKLDILNCRGQSYDNAPNMSGTYEGLQAYVKKKCDLAIYVPCTAHSLNLVEVHSVNCCLEAVIFFGFLQSLYNFFSSATHRWNILTTSIEKSDSNRLLVLKSLSDTRWSCHTESCKALINNYTKIIEVLETIISPNSKENEDTKRNAKPLLKKILKKETGYMALLWNDILERSN</sequence>
<dbReference type="Proteomes" id="UP000007819">
    <property type="component" value="Unassembled WGS sequence"/>
</dbReference>
<dbReference type="KEGG" id="api:100166433"/>
<accession>A0A8R2JWY1</accession>
<dbReference type="SUPFAM" id="SSF53098">
    <property type="entry name" value="Ribonuclease H-like"/>
    <property type="match status" value="1"/>
</dbReference>
<dbReference type="InterPro" id="IPR012337">
    <property type="entry name" value="RNaseH-like_sf"/>
</dbReference>
<evidence type="ECO:0000313" key="1">
    <source>
        <dbReference type="EnsemblMetazoa" id="XP_029348110.1"/>
    </source>
</evidence>
<dbReference type="OrthoDB" id="6628242at2759"/>
<reference evidence="2" key="1">
    <citation type="submission" date="2010-06" db="EMBL/GenBank/DDBJ databases">
        <authorList>
            <person name="Jiang H."/>
            <person name="Abraham K."/>
            <person name="Ali S."/>
            <person name="Alsbrooks S.L."/>
            <person name="Anim B.N."/>
            <person name="Anosike U.S."/>
            <person name="Attaway T."/>
            <person name="Bandaranaike D.P."/>
            <person name="Battles P.K."/>
            <person name="Bell S.N."/>
            <person name="Bell A.V."/>
            <person name="Beltran B."/>
            <person name="Bickham C."/>
            <person name="Bustamante Y."/>
            <person name="Caleb T."/>
            <person name="Canada A."/>
            <person name="Cardenas V."/>
            <person name="Carter K."/>
            <person name="Chacko J."/>
            <person name="Chandrabose M.N."/>
            <person name="Chavez D."/>
            <person name="Chavez A."/>
            <person name="Chen L."/>
            <person name="Chu H.-S."/>
            <person name="Claassen K.J."/>
            <person name="Cockrell R."/>
            <person name="Collins M."/>
            <person name="Cooper J.A."/>
            <person name="Cree A."/>
            <person name="Curry S.M."/>
            <person name="Da Y."/>
            <person name="Dao M.D."/>
            <person name="Das B."/>
            <person name="Davila M.-L."/>
            <person name="Davy-Carroll L."/>
            <person name="Denson S."/>
            <person name="Dinh H."/>
            <person name="Ebong V.E."/>
            <person name="Edwards J.R."/>
            <person name="Egan A."/>
            <person name="El-Daye J."/>
            <person name="Escobedo L."/>
            <person name="Fernandez S."/>
            <person name="Fernando P.R."/>
            <person name="Flagg N."/>
            <person name="Forbes L.D."/>
            <person name="Fowler R.G."/>
            <person name="Fu Q."/>
            <person name="Gabisi R.A."/>
            <person name="Ganer J."/>
            <person name="Garbino Pronczuk A."/>
            <person name="Garcia R.M."/>
            <person name="Garner T."/>
            <person name="Garrett T.E."/>
            <person name="Gonzalez D.A."/>
            <person name="Hamid H."/>
            <person name="Hawkins E.S."/>
            <person name="Hirani K."/>
            <person name="Hogues M.E."/>
            <person name="Hollins B."/>
            <person name="Hsiao C.-H."/>
            <person name="Jabil R."/>
            <person name="James M.L."/>
            <person name="Jhangiani S.N."/>
            <person name="Johnson B."/>
            <person name="Johnson Q."/>
            <person name="Joshi V."/>
            <person name="Kalu J.B."/>
            <person name="Kam C."/>
            <person name="Kashfia A."/>
            <person name="Keebler J."/>
            <person name="Kisamo H."/>
            <person name="Kovar C.L."/>
            <person name="Lago L.A."/>
            <person name="Lai C.-Y."/>
            <person name="Laidlaw J."/>
            <person name="Lara F."/>
            <person name="Le T.-K."/>
            <person name="Lee S.L."/>
            <person name="Legall F.H."/>
            <person name="Lemon S.J."/>
            <person name="Lewis L.R."/>
            <person name="Li B."/>
            <person name="Liu Y."/>
            <person name="Liu Y.-S."/>
            <person name="Lopez J."/>
            <person name="Lozado R.J."/>
            <person name="Lu J."/>
            <person name="Madu R.C."/>
            <person name="Maheshwari M."/>
            <person name="Maheshwari R."/>
            <person name="Malloy K."/>
            <person name="Martinez E."/>
            <person name="Mathew T."/>
            <person name="Mercado I.C."/>
            <person name="Mercado C."/>
            <person name="Meyer B."/>
            <person name="Montgomery K."/>
            <person name="Morgan M.B."/>
            <person name="Munidasa M."/>
            <person name="Nazareth L.V."/>
            <person name="Nelson J."/>
            <person name="Ng B.M."/>
            <person name="Nguyen N.B."/>
            <person name="Nguyen P.Q."/>
            <person name="Nguyen T."/>
            <person name="Obregon M."/>
            <person name="Okwuonu G.O."/>
            <person name="Onwere C.G."/>
            <person name="Orozco G."/>
            <person name="Parra A."/>
            <person name="Patel S."/>
            <person name="Patil S."/>
            <person name="Perez A."/>
            <person name="Perez Y."/>
            <person name="Pham C."/>
            <person name="Primus E.L."/>
            <person name="Pu L.-L."/>
            <person name="Puazo M."/>
            <person name="Qin X."/>
            <person name="Quiroz J.B."/>
            <person name="Reese J."/>
            <person name="Richards S."/>
            <person name="Rives C.M."/>
            <person name="Robberts R."/>
            <person name="Ruiz S.J."/>
            <person name="Ruiz M.J."/>
            <person name="Santibanez J."/>
            <person name="Schneider B.W."/>
            <person name="Sisson I."/>
            <person name="Smith M."/>
            <person name="Sodergren E."/>
            <person name="Song X.-Z."/>
            <person name="Song B.B."/>
            <person name="Summersgill H."/>
            <person name="Thelus R."/>
            <person name="Thornton R.D."/>
            <person name="Trejos Z.Y."/>
            <person name="Usmani K."/>
            <person name="Vattathil S."/>
            <person name="Villasana D."/>
            <person name="Walker D.L."/>
            <person name="Wang S."/>
            <person name="Wang K."/>
            <person name="White C.S."/>
            <person name="Williams A.C."/>
            <person name="Williamson J."/>
            <person name="Wilson K."/>
            <person name="Woghiren I.O."/>
            <person name="Woodworth J.R."/>
            <person name="Worley K.C."/>
            <person name="Wright R.A."/>
            <person name="Wu W."/>
            <person name="Young L."/>
            <person name="Zhang L."/>
            <person name="Zhang J."/>
            <person name="Zhu Y."/>
            <person name="Muzny D.M."/>
            <person name="Weinstock G."/>
            <person name="Gibbs R.A."/>
        </authorList>
    </citation>
    <scope>NUCLEOTIDE SEQUENCE [LARGE SCALE GENOMIC DNA]</scope>
    <source>
        <strain evidence="2">LSR1</strain>
    </source>
</reference>
<protein>
    <recommendedName>
        <fullName evidence="3">Zinc finger MYM-type protein 1-like</fullName>
    </recommendedName>
</protein>
<dbReference type="GeneID" id="100166433"/>